<gene>
    <name evidence="2" type="ORF">QX51_04340</name>
</gene>
<evidence type="ECO:0000313" key="3">
    <source>
        <dbReference type="Proteomes" id="UP000031189"/>
    </source>
</evidence>
<reference evidence="2 3" key="1">
    <citation type="submission" date="2014-12" db="EMBL/GenBank/DDBJ databases">
        <title>Draft genome sequence of Terrisporobacter sp. 08-306576, isolated from the blood culture of a bacteremia patient.</title>
        <authorList>
            <person name="Lund L.C."/>
            <person name="Sydenham T.V."/>
            <person name="Hogh S.V."/>
            <person name="Skov M.N."/>
            <person name="Kemp M."/>
            <person name="Justesen U.S."/>
        </authorList>
    </citation>
    <scope>NUCLEOTIDE SEQUENCE [LARGE SCALE GENOMIC DNA]</scope>
    <source>
        <strain evidence="2 3">08-306576</strain>
    </source>
</reference>
<evidence type="ECO:0000313" key="2">
    <source>
        <dbReference type="EMBL" id="KHS58167.1"/>
    </source>
</evidence>
<dbReference type="Proteomes" id="UP000031189">
    <property type="component" value="Unassembled WGS sequence"/>
</dbReference>
<dbReference type="AlphaFoldDB" id="A0A0B3W6X9"/>
<dbReference type="STRING" id="1577792.QX51_04340"/>
<organism evidence="2 3">
    <name type="scientific">Terrisporobacter othiniensis</name>
    <dbReference type="NCBI Taxonomy" id="1577792"/>
    <lineage>
        <taxon>Bacteria</taxon>
        <taxon>Bacillati</taxon>
        <taxon>Bacillota</taxon>
        <taxon>Clostridia</taxon>
        <taxon>Peptostreptococcales</taxon>
        <taxon>Peptostreptococcaceae</taxon>
        <taxon>Terrisporobacter</taxon>
    </lineage>
</organism>
<accession>A0A0B3W6X9</accession>
<sequence length="153" mass="17505">MFKNKKELKKVCIAIMTFVVVSIGTSYTMNTKINALEQERTKLTEVEPEYKGDCYDETMDLSDDIVIKIIDKMDSSLDINFINKFDEVDENNKPYSSIELSVSGNLDKIKGIESVLNGLNLNYKIENMDIKNPKNEKGNEKNYVDCIMTIKVI</sequence>
<keyword evidence="3" id="KW-1185">Reference proteome</keyword>
<dbReference type="EMBL" id="JWHR01000047">
    <property type="protein sequence ID" value="KHS58167.1"/>
    <property type="molecule type" value="Genomic_DNA"/>
</dbReference>
<feature type="transmembrane region" description="Helical" evidence="1">
    <location>
        <begin position="12"/>
        <end position="29"/>
    </location>
</feature>
<keyword evidence="1" id="KW-0472">Membrane</keyword>
<evidence type="ECO:0000256" key="1">
    <source>
        <dbReference type="SAM" id="Phobius"/>
    </source>
</evidence>
<protein>
    <submittedName>
        <fullName evidence="2">Uncharacterized protein</fullName>
    </submittedName>
</protein>
<comment type="caution">
    <text evidence="2">The sequence shown here is derived from an EMBL/GenBank/DDBJ whole genome shotgun (WGS) entry which is preliminary data.</text>
</comment>
<name>A0A0B3W6X9_9FIRM</name>
<dbReference type="RefSeq" id="WP_039678688.1">
    <property type="nucleotide sequence ID" value="NZ_JAXECK010000017.1"/>
</dbReference>
<keyword evidence="1" id="KW-0812">Transmembrane</keyword>
<proteinExistence type="predicted"/>
<dbReference type="OrthoDB" id="1752041at2"/>
<keyword evidence="1" id="KW-1133">Transmembrane helix</keyword>